<keyword evidence="10" id="KW-0611">Plant defense</keyword>
<dbReference type="PROSITE" id="PS00107">
    <property type="entry name" value="PROTEIN_KINASE_ATP"/>
    <property type="match status" value="1"/>
</dbReference>
<keyword evidence="11 17" id="KW-0067">ATP-binding</keyword>
<accession>A0A8B8K909</accession>
<evidence type="ECO:0000256" key="16">
    <source>
        <dbReference type="ARBA" id="ARBA00048679"/>
    </source>
</evidence>
<feature type="compositionally biased region" description="Basic and acidic residues" evidence="18">
    <location>
        <begin position="447"/>
        <end position="480"/>
    </location>
</feature>
<dbReference type="GO" id="GO:0045087">
    <property type="term" value="P:innate immune response"/>
    <property type="evidence" value="ECO:0007669"/>
    <property type="project" value="UniProtKB-ARBA"/>
</dbReference>
<keyword evidence="4" id="KW-1003">Cell membrane</keyword>
<dbReference type="PANTHER" id="PTHR47985:SF4">
    <property type="entry name" value="SERINE_THREONINE-PROTEIN KINASE PBL27"/>
    <property type="match status" value="1"/>
</dbReference>
<feature type="compositionally biased region" description="Basic and acidic residues" evidence="18">
    <location>
        <begin position="44"/>
        <end position="63"/>
    </location>
</feature>
<keyword evidence="12" id="KW-0472">Membrane</keyword>
<dbReference type="GeneID" id="113853307"/>
<dbReference type="FunFam" id="3.30.200.20:FF:000248">
    <property type="entry name" value="Serine/threonine-protein kinase PBS1"/>
    <property type="match status" value="1"/>
</dbReference>
<dbReference type="Gene3D" id="3.30.200.20">
    <property type="entry name" value="Phosphorylase Kinase, domain 1"/>
    <property type="match status" value="1"/>
</dbReference>
<dbReference type="OrthoDB" id="4062651at2759"/>
<keyword evidence="14" id="KW-0449">Lipoprotein</keyword>
<dbReference type="KEGG" id="aprc:113853307"/>
<organism evidence="20 21">
    <name type="scientific">Abrus precatorius</name>
    <name type="common">Indian licorice</name>
    <name type="synonym">Glycine abrus</name>
    <dbReference type="NCBI Taxonomy" id="3816"/>
    <lineage>
        <taxon>Eukaryota</taxon>
        <taxon>Viridiplantae</taxon>
        <taxon>Streptophyta</taxon>
        <taxon>Embryophyta</taxon>
        <taxon>Tracheophyta</taxon>
        <taxon>Spermatophyta</taxon>
        <taxon>Magnoliopsida</taxon>
        <taxon>eudicotyledons</taxon>
        <taxon>Gunneridae</taxon>
        <taxon>Pentapetalae</taxon>
        <taxon>rosids</taxon>
        <taxon>fabids</taxon>
        <taxon>Fabales</taxon>
        <taxon>Fabaceae</taxon>
        <taxon>Papilionoideae</taxon>
        <taxon>50 kb inversion clade</taxon>
        <taxon>NPAAA clade</taxon>
        <taxon>indigoferoid/millettioid clade</taxon>
        <taxon>Abreae</taxon>
        <taxon>Abrus</taxon>
    </lineage>
</organism>
<dbReference type="SMART" id="SM00220">
    <property type="entry name" value="S_TKc"/>
    <property type="match status" value="1"/>
</dbReference>
<evidence type="ECO:0000313" key="20">
    <source>
        <dbReference type="Proteomes" id="UP000694853"/>
    </source>
</evidence>
<feature type="binding site" evidence="17">
    <location>
        <position position="118"/>
    </location>
    <ligand>
        <name>ATP</name>
        <dbReference type="ChEBI" id="CHEBI:30616"/>
    </ligand>
</feature>
<dbReference type="Gene3D" id="1.10.510.10">
    <property type="entry name" value="Transferase(Phosphotransferase) domain 1"/>
    <property type="match status" value="1"/>
</dbReference>
<evidence type="ECO:0000256" key="18">
    <source>
        <dbReference type="SAM" id="MobiDB-lite"/>
    </source>
</evidence>
<keyword evidence="20" id="KW-1185">Reference proteome</keyword>
<proteinExistence type="inferred from homology"/>
<evidence type="ECO:0000256" key="7">
    <source>
        <dbReference type="ARBA" id="ARBA00022679"/>
    </source>
</evidence>
<evidence type="ECO:0000256" key="11">
    <source>
        <dbReference type="ARBA" id="ARBA00022840"/>
    </source>
</evidence>
<evidence type="ECO:0000256" key="17">
    <source>
        <dbReference type="PROSITE-ProRule" id="PRU10141"/>
    </source>
</evidence>
<dbReference type="InterPro" id="IPR017441">
    <property type="entry name" value="Protein_kinase_ATP_BS"/>
</dbReference>
<evidence type="ECO:0000256" key="15">
    <source>
        <dbReference type="ARBA" id="ARBA00047899"/>
    </source>
</evidence>
<dbReference type="GO" id="GO:0045088">
    <property type="term" value="P:regulation of innate immune response"/>
    <property type="evidence" value="ECO:0007669"/>
    <property type="project" value="UniProtKB-ARBA"/>
</dbReference>
<dbReference type="GO" id="GO:0031349">
    <property type="term" value="P:positive regulation of defense response"/>
    <property type="evidence" value="ECO:0007669"/>
    <property type="project" value="UniProtKB-ARBA"/>
</dbReference>
<feature type="compositionally biased region" description="Basic and acidic residues" evidence="18">
    <location>
        <begin position="388"/>
        <end position="407"/>
    </location>
</feature>
<dbReference type="PROSITE" id="PS00108">
    <property type="entry name" value="PROTEIN_KINASE_ST"/>
    <property type="match status" value="1"/>
</dbReference>
<evidence type="ECO:0000256" key="2">
    <source>
        <dbReference type="ARBA" id="ARBA00008684"/>
    </source>
</evidence>
<keyword evidence="6" id="KW-0597">Phosphoprotein</keyword>
<evidence type="ECO:0000256" key="4">
    <source>
        <dbReference type="ARBA" id="ARBA00022475"/>
    </source>
</evidence>
<evidence type="ECO:0000256" key="10">
    <source>
        <dbReference type="ARBA" id="ARBA00022821"/>
    </source>
</evidence>
<keyword evidence="13" id="KW-0564">Palmitate</keyword>
<evidence type="ECO:0000256" key="12">
    <source>
        <dbReference type="ARBA" id="ARBA00023136"/>
    </source>
</evidence>
<dbReference type="CDD" id="cd14066">
    <property type="entry name" value="STKc_IRAK"/>
    <property type="match status" value="1"/>
</dbReference>
<keyword evidence="9 21" id="KW-0418">Kinase</keyword>
<gene>
    <name evidence="21 22" type="primary">LOC113853307</name>
</gene>
<evidence type="ECO:0000313" key="21">
    <source>
        <dbReference type="RefSeq" id="XP_027339684.1"/>
    </source>
</evidence>
<dbReference type="FunFam" id="1.10.510.10:FF:000032">
    <property type="entry name" value="Serine/threonine-protein kinase PBS1"/>
    <property type="match status" value="1"/>
</dbReference>
<feature type="region of interest" description="Disordered" evidence="18">
    <location>
        <begin position="1"/>
        <end position="70"/>
    </location>
</feature>
<dbReference type="GO" id="GO:0005886">
    <property type="term" value="C:plasma membrane"/>
    <property type="evidence" value="ECO:0007669"/>
    <property type="project" value="UniProtKB-SubCell"/>
</dbReference>
<comment type="similarity">
    <text evidence="2">Belongs to the protein kinase superfamily. Ser/Thr protein kinase family.</text>
</comment>
<dbReference type="SUPFAM" id="SSF56112">
    <property type="entry name" value="Protein kinase-like (PK-like)"/>
    <property type="match status" value="1"/>
</dbReference>
<feature type="compositionally biased region" description="Basic and acidic residues" evidence="18">
    <location>
        <begin position="416"/>
        <end position="427"/>
    </location>
</feature>
<keyword evidence="5" id="KW-0723">Serine/threonine-protein kinase</keyword>
<keyword evidence="7" id="KW-0808">Transferase</keyword>
<comment type="subcellular location">
    <subcellularLocation>
        <location evidence="1">Cell membrane</location>
        <topology evidence="1">Lipid-anchor</topology>
    </subcellularLocation>
</comment>
<dbReference type="GO" id="GO:0004674">
    <property type="term" value="F:protein serine/threonine kinase activity"/>
    <property type="evidence" value="ECO:0007669"/>
    <property type="project" value="UniProtKB-KW"/>
</dbReference>
<sequence>MGGCFPCFGSSNKDNNGVKEVPNKDSFKETASVVPQSHHPSRVSSDKLKSSRSGSDTKKEAPVPKDGPTAHIAAQTFTFRELAAATKNFRPECLLGEGGFGRVYKGRLESTGQVVAVKQLDRNGLQGNREFLVEVLMLSLLHHPNLVNLIGYCADGDQRLLVYEFMPLGSLEDHLHDLPPDKEPLDWNTRMKIAAGAAKGLEYLHDKANPPVIYRDLKSSNILLDEGYHPKLSDFGLAKLGPVGDKTHVSTRVMGTYGYCAPEYAMTGQLTLKSDVYSFGVVFLELITGRKAIDNTRAHGEHNLVAWARPLFKDRRKFPKMADPLLQGRYPMRGLYQALAVAAMCLQEQAATRPLIGDVVTALTYLASQTYDPNAASQSNRVGPSTPRNRDDRRGMADGVDSPDRGRLGSPSTHRNSPDFRKRDSRDPIVGTELGRSETGGGSGRKWGLDDLERQESHRDSPENTGRTRETPWNRDLDRERAVAEAKVWGENWREKKRANAMGSFDATNE</sequence>
<evidence type="ECO:0000256" key="3">
    <source>
        <dbReference type="ARBA" id="ARBA00012513"/>
    </source>
</evidence>
<evidence type="ECO:0000256" key="13">
    <source>
        <dbReference type="ARBA" id="ARBA00023139"/>
    </source>
</evidence>
<evidence type="ECO:0000256" key="1">
    <source>
        <dbReference type="ARBA" id="ARBA00004193"/>
    </source>
</evidence>
<feature type="region of interest" description="Disordered" evidence="18">
    <location>
        <begin position="373"/>
        <end position="480"/>
    </location>
</feature>
<dbReference type="InterPro" id="IPR008271">
    <property type="entry name" value="Ser/Thr_kinase_AS"/>
</dbReference>
<dbReference type="Pfam" id="PF00069">
    <property type="entry name" value="Pkinase"/>
    <property type="match status" value="1"/>
</dbReference>
<evidence type="ECO:0000256" key="14">
    <source>
        <dbReference type="ARBA" id="ARBA00023288"/>
    </source>
</evidence>
<dbReference type="RefSeq" id="XP_027339685.1">
    <property type="nucleotide sequence ID" value="XM_027483884.1"/>
</dbReference>
<dbReference type="EC" id="2.7.11.1" evidence="3"/>
<evidence type="ECO:0000256" key="9">
    <source>
        <dbReference type="ARBA" id="ARBA00022777"/>
    </source>
</evidence>
<dbReference type="InterPro" id="IPR011009">
    <property type="entry name" value="Kinase-like_dom_sf"/>
</dbReference>
<reference evidence="21 22" key="2">
    <citation type="submission" date="2025-04" db="UniProtKB">
        <authorList>
            <consortium name="RefSeq"/>
        </authorList>
    </citation>
    <scope>IDENTIFICATION</scope>
    <source>
        <tissue evidence="21 22">Young leaves</tissue>
    </source>
</reference>
<evidence type="ECO:0000313" key="22">
    <source>
        <dbReference type="RefSeq" id="XP_027339685.1"/>
    </source>
</evidence>
<comment type="catalytic activity">
    <reaction evidence="15">
        <text>L-threonyl-[protein] + ATP = O-phospho-L-threonyl-[protein] + ADP + H(+)</text>
        <dbReference type="Rhea" id="RHEA:46608"/>
        <dbReference type="Rhea" id="RHEA-COMP:11060"/>
        <dbReference type="Rhea" id="RHEA-COMP:11605"/>
        <dbReference type="ChEBI" id="CHEBI:15378"/>
        <dbReference type="ChEBI" id="CHEBI:30013"/>
        <dbReference type="ChEBI" id="CHEBI:30616"/>
        <dbReference type="ChEBI" id="CHEBI:61977"/>
        <dbReference type="ChEBI" id="CHEBI:456216"/>
        <dbReference type="EC" id="2.7.11.1"/>
    </reaction>
</comment>
<feature type="compositionally biased region" description="Polar residues" evidence="18">
    <location>
        <begin position="373"/>
        <end position="387"/>
    </location>
</feature>
<evidence type="ECO:0000256" key="8">
    <source>
        <dbReference type="ARBA" id="ARBA00022741"/>
    </source>
</evidence>
<evidence type="ECO:0000256" key="5">
    <source>
        <dbReference type="ARBA" id="ARBA00022527"/>
    </source>
</evidence>
<name>A0A8B8K909_ABRPR</name>
<dbReference type="InterPro" id="IPR000719">
    <property type="entry name" value="Prot_kinase_dom"/>
</dbReference>
<reference evidence="20" key="1">
    <citation type="journal article" date="2019" name="Toxins">
        <title>Detection of Abrin-Like and Prepropulchellin-Like Toxin Genes and Transcripts Using Whole Genome Sequencing and Full-Length Transcript Sequencing of Abrus precatorius.</title>
        <authorList>
            <person name="Hovde B.T."/>
            <person name="Daligault H.E."/>
            <person name="Hanschen E.R."/>
            <person name="Kunde Y.A."/>
            <person name="Johnson M.B."/>
            <person name="Starkenburg S.R."/>
            <person name="Johnson S.L."/>
        </authorList>
    </citation>
    <scope>NUCLEOTIDE SEQUENCE [LARGE SCALE GENOMIC DNA]</scope>
</reference>
<dbReference type="RefSeq" id="XP_027339684.1">
    <property type="nucleotide sequence ID" value="XM_027483883.1"/>
</dbReference>
<dbReference type="GO" id="GO:0005524">
    <property type="term" value="F:ATP binding"/>
    <property type="evidence" value="ECO:0007669"/>
    <property type="project" value="UniProtKB-UniRule"/>
</dbReference>
<dbReference type="Proteomes" id="UP000694853">
    <property type="component" value="Unplaced"/>
</dbReference>
<feature type="domain" description="Protein kinase" evidence="19">
    <location>
        <begin position="89"/>
        <end position="366"/>
    </location>
</feature>
<protein>
    <recommendedName>
        <fullName evidence="3">non-specific serine/threonine protein kinase</fullName>
        <ecNumber evidence="3">2.7.11.1</ecNumber>
    </recommendedName>
</protein>
<comment type="catalytic activity">
    <reaction evidence="16">
        <text>L-seryl-[protein] + ATP = O-phospho-L-seryl-[protein] + ADP + H(+)</text>
        <dbReference type="Rhea" id="RHEA:17989"/>
        <dbReference type="Rhea" id="RHEA-COMP:9863"/>
        <dbReference type="Rhea" id="RHEA-COMP:11604"/>
        <dbReference type="ChEBI" id="CHEBI:15378"/>
        <dbReference type="ChEBI" id="CHEBI:29999"/>
        <dbReference type="ChEBI" id="CHEBI:30616"/>
        <dbReference type="ChEBI" id="CHEBI:83421"/>
        <dbReference type="ChEBI" id="CHEBI:456216"/>
        <dbReference type="EC" id="2.7.11.1"/>
    </reaction>
</comment>
<evidence type="ECO:0000256" key="6">
    <source>
        <dbReference type="ARBA" id="ARBA00022553"/>
    </source>
</evidence>
<keyword evidence="8 17" id="KW-0547">Nucleotide-binding</keyword>
<dbReference type="PANTHER" id="PTHR47985">
    <property type="entry name" value="OS07G0668900 PROTEIN"/>
    <property type="match status" value="1"/>
</dbReference>
<evidence type="ECO:0000259" key="19">
    <source>
        <dbReference type="PROSITE" id="PS50011"/>
    </source>
</evidence>
<dbReference type="AlphaFoldDB" id="A0A8B8K909"/>
<dbReference type="PROSITE" id="PS50011">
    <property type="entry name" value="PROTEIN_KINASE_DOM"/>
    <property type="match status" value="1"/>
</dbReference>